<evidence type="ECO:0000313" key="8">
    <source>
        <dbReference type="RefSeq" id="XP_013405624.1"/>
    </source>
</evidence>
<dbReference type="STRING" id="7574.A0A1S3J711"/>
<gene>
    <name evidence="7 8" type="primary">LOC106170330</name>
</gene>
<feature type="repeat" description="ANK" evidence="1">
    <location>
        <begin position="242"/>
        <end position="274"/>
    </location>
</feature>
<dbReference type="RefSeq" id="XP_013405623.1">
    <property type="nucleotide sequence ID" value="XM_013550169.1"/>
</dbReference>
<feature type="domain" description="KAP NTPase" evidence="4">
    <location>
        <begin position="444"/>
        <end position="979"/>
    </location>
</feature>
<evidence type="ECO:0000259" key="4">
    <source>
        <dbReference type="Pfam" id="PF07693"/>
    </source>
</evidence>
<dbReference type="GO" id="GO:0016301">
    <property type="term" value="F:kinase activity"/>
    <property type="evidence" value="ECO:0007669"/>
    <property type="project" value="UniProtKB-KW"/>
</dbReference>
<feature type="compositionally biased region" description="Polar residues" evidence="2">
    <location>
        <begin position="1412"/>
        <end position="1421"/>
    </location>
</feature>
<reference evidence="7 8" key="1">
    <citation type="submission" date="2025-04" db="UniProtKB">
        <authorList>
            <consortium name="RefSeq"/>
        </authorList>
    </citation>
    <scope>IDENTIFICATION</scope>
    <source>
        <tissue evidence="7 8">Gonads</tissue>
    </source>
</reference>
<feature type="repeat" description="ANK" evidence="1">
    <location>
        <begin position="75"/>
        <end position="107"/>
    </location>
</feature>
<organism evidence="6 8">
    <name type="scientific">Lingula anatina</name>
    <name type="common">Brachiopod</name>
    <name type="synonym">Lingula unguis</name>
    <dbReference type="NCBI Taxonomy" id="7574"/>
    <lineage>
        <taxon>Eukaryota</taxon>
        <taxon>Metazoa</taxon>
        <taxon>Spiralia</taxon>
        <taxon>Lophotrochozoa</taxon>
        <taxon>Brachiopoda</taxon>
        <taxon>Linguliformea</taxon>
        <taxon>Lingulata</taxon>
        <taxon>Lingulida</taxon>
        <taxon>Linguloidea</taxon>
        <taxon>Lingulidae</taxon>
        <taxon>Lingula</taxon>
    </lineage>
</organism>
<proteinExistence type="predicted"/>
<dbReference type="KEGG" id="lak:106170330"/>
<feature type="compositionally biased region" description="Polar residues" evidence="2">
    <location>
        <begin position="1532"/>
        <end position="1550"/>
    </location>
</feature>
<feature type="compositionally biased region" description="Polar residues" evidence="2">
    <location>
        <begin position="1351"/>
        <end position="1361"/>
    </location>
</feature>
<feature type="compositionally biased region" description="Acidic residues" evidence="2">
    <location>
        <begin position="1382"/>
        <end position="1393"/>
    </location>
</feature>
<evidence type="ECO:0000313" key="6">
    <source>
        <dbReference type="Proteomes" id="UP000085678"/>
    </source>
</evidence>
<dbReference type="PROSITE" id="PS50297">
    <property type="entry name" value="ANK_REP_REGION"/>
    <property type="match status" value="8"/>
</dbReference>
<dbReference type="RefSeq" id="XP_013405624.1">
    <property type="nucleotide sequence ID" value="XM_013550170.1"/>
</dbReference>
<dbReference type="Proteomes" id="UP000085678">
    <property type="component" value="Unplaced"/>
</dbReference>
<feature type="transmembrane region" description="Helical" evidence="3">
    <location>
        <begin position="501"/>
        <end position="522"/>
    </location>
</feature>
<feature type="repeat" description="ANK" evidence="1">
    <location>
        <begin position="275"/>
        <end position="307"/>
    </location>
</feature>
<keyword evidence="1" id="KW-0040">ANK repeat</keyword>
<dbReference type="InterPro" id="IPR002110">
    <property type="entry name" value="Ankyrin_rpt"/>
</dbReference>
<keyword evidence="3" id="KW-0812">Transmembrane</keyword>
<feature type="domain" description="Kinase D-interacting substrate of 220 kDa-like SAM" evidence="5">
    <location>
        <begin position="1206"/>
        <end position="1286"/>
    </location>
</feature>
<dbReference type="OrthoDB" id="6084525at2759"/>
<feature type="repeat" description="ANK" evidence="1">
    <location>
        <begin position="174"/>
        <end position="206"/>
    </location>
</feature>
<feature type="repeat" description="ANK" evidence="1">
    <location>
        <begin position="141"/>
        <end position="173"/>
    </location>
</feature>
<feature type="compositionally biased region" description="Polar residues" evidence="2">
    <location>
        <begin position="1691"/>
        <end position="1710"/>
    </location>
</feature>
<dbReference type="PANTHER" id="PTHR24116">
    <property type="entry name" value="KINASE D-INTERACTING SUBSTRATE OF 220 KDA"/>
    <property type="match status" value="1"/>
</dbReference>
<dbReference type="Pfam" id="PF07693">
    <property type="entry name" value="KAP_NTPase"/>
    <property type="match status" value="1"/>
</dbReference>
<feature type="region of interest" description="Disordered" evidence="2">
    <location>
        <begin position="1675"/>
        <end position="1748"/>
    </location>
</feature>
<dbReference type="Pfam" id="PF13637">
    <property type="entry name" value="Ank_4"/>
    <property type="match status" value="3"/>
</dbReference>
<dbReference type="Gene3D" id="1.25.40.20">
    <property type="entry name" value="Ankyrin repeat-containing domain"/>
    <property type="match status" value="3"/>
</dbReference>
<name>A0A1S3J711_LINAN</name>
<evidence type="ECO:0000259" key="5">
    <source>
        <dbReference type="Pfam" id="PF23307"/>
    </source>
</evidence>
<dbReference type="SUPFAM" id="SSF48403">
    <property type="entry name" value="Ankyrin repeat"/>
    <property type="match status" value="1"/>
</dbReference>
<dbReference type="Pfam" id="PF23307">
    <property type="entry name" value="SAM_KIDINS220"/>
    <property type="match status" value="1"/>
</dbReference>
<feature type="region of interest" description="Disordered" evidence="2">
    <location>
        <begin position="1599"/>
        <end position="1619"/>
    </location>
</feature>
<dbReference type="InterPro" id="IPR013761">
    <property type="entry name" value="SAM/pointed_sf"/>
</dbReference>
<feature type="transmembrane region" description="Helical" evidence="3">
    <location>
        <begin position="695"/>
        <end position="718"/>
    </location>
</feature>
<dbReference type="PANTHER" id="PTHR24116:SF0">
    <property type="entry name" value="KINASE D-INTERACTING SUBSTRATE OF 220 KDA"/>
    <property type="match status" value="1"/>
</dbReference>
<evidence type="ECO:0000256" key="2">
    <source>
        <dbReference type="SAM" id="MobiDB-lite"/>
    </source>
</evidence>
<dbReference type="GO" id="GO:0019887">
    <property type="term" value="F:protein kinase regulator activity"/>
    <property type="evidence" value="ECO:0007669"/>
    <property type="project" value="TreeGrafter"/>
</dbReference>
<dbReference type="SUPFAM" id="SSF47769">
    <property type="entry name" value="SAM/Pointed domain"/>
    <property type="match status" value="1"/>
</dbReference>
<feature type="compositionally biased region" description="Polar residues" evidence="2">
    <location>
        <begin position="1599"/>
        <end position="1615"/>
    </location>
</feature>
<feature type="compositionally biased region" description="Basic residues" evidence="2">
    <location>
        <begin position="1737"/>
        <end position="1746"/>
    </location>
</feature>
<keyword evidence="6" id="KW-1185">Reference proteome</keyword>
<dbReference type="GeneID" id="106170330"/>
<evidence type="ECO:0000256" key="1">
    <source>
        <dbReference type="PROSITE-ProRule" id="PRU00023"/>
    </source>
</evidence>
<sequence>MAASQLVLGRQLLFEQVEKGDGDAVAHLLLNTGIVVDDRDDNNQTPLMVACQQGHVTIATMLLDSGADVNAVDDDNWSPLLNAAKEGHTEIVKVLLEHEAHISHRDMGGWTALMWACYKGRTEIANILLEHGANPNVKAEHTMTCLIWASGRGHVEIVKLLLSAGAKVNTADKYGTTPLIWACRRGCLEIVEELLLADANVDVAGMNAWTALLVAVKGGFVDIVSALLNHEIVPNVNCVDKDGLTPLSIAAKDGYFQIVKELLQHGAYVNIVDKSGDSVLIRATKSGHLEIVQALLKKHADIDVQGEDNKTALYFAVEKGHVEIARAILEHKPDKELATKDGTTPLLKAVKNRNYEMVNLLLNKGAKVSATNKKGDNALHIALRVRSRRITELLLRNPKESRLLYRTNKVGETPYMIDGNQPKSILTSILGRRNLNQTERDENFDLYSSALADCLSEPTLHTPITVGLFAKWGSGKSILLERLQDELVQFAHRTSDLVVEFSFGLFFLVFIVSSLIGLTFGLPLRRWEIGVGIGVGLFVMQYAFLGIVWVGCKRKQWRWALHISSLLEKKLSFLFLLVKMVFCNPPKNIDPNQMPGIRFMFSDYMKLTSVGAEKSIAMMVASLCEAMEEEYGMLITRLYRVFKPKGHTYGRFKSVCCIPNFLIAALVFTCLIVGVVLVSIHGISAKLHDNLTINAILITIVCIVGVVLIANIVTWWQIITSLLISQHKRTLKTADSFDSLKLEGMLQMLKSEVKLMSKIVNCHDAFMGNKTRLVVIVDGLDSCEQDKVLQVFDTVNNLFSDQDSPFILILAVDPHVIIKGIETNLNLVFHDSNITGNDYLRNMVHLPFYLQSQGILPKASKNLENGSVSEFSSNNDVRFRTSSVSSQHRVFLDVPGRQDSSFSQLSVPMHSKTSERRRAYSMSGNVFSSVGSVGGGGAMSRQGSTLDLARPTISGDYFSDINPRSMRRLVNIVAITGRLLRAYNIDFCWYRLSHWVNLTEQWPYRTSWILWYFEQQEKTAPLDDKVTLKDIYDKITPFLPPKELHPLIEIDRNPQKLEVFLASFTPQLTVGDIRRLLPCSISIDPYLRKLIKEFKEQQDNIQTVNMDYSVPFRPLATACSTPQLLSSSDPRATQIGQLRKRNRAATVDPGSQVSPGPYGYPVMPYGYPSPFGPMPAMPYGMPVQYGNITPWQSTSKRTHTKVPQGIKLAALTVEGVCLLLEKIEGLNATALPEYQDRIRGNNITGIVLINCDLDELKLVMGMTFGDWQLFRAAIMAMRDQEMYSSDENEGGAEEQLQTQYRGDVTDTGPTKEHAKLLHQKLQKVKYDLDNNPGSHLTAPLPSILVDQASSVDSLPRSSTELSPRALSPTRDFPSHQGKLESVGEEPNEEEEEEMSKTPSASSRPILAETRQDSVTSNSISPPSGMRKNDSLLQQLVRENQMLRNMMDEITEGDAAETEWIQQDGLLDPILETELPPQRGRSASRGSTDYSMVSFDARRHSDTSDAVLALPPQRMVTFASRDEVHQLSKDNSLEMTSSISKTDGNSSSRWNGSPEVEMGKTEVTVGKSTFFRTLSDDPADSESSSSALACHDNMVITTTTLGEQSVETSKTSQQQPVMDDERVFIETEAVEKRQPKKTYKKKMRAVTIESPLLRQKTFDDSDDDWEPEWDSMDFASRDYTPKKKKPRKLRKGNSSTPVRASSSIEKLTSKITAAVSGHRHHHAQVEEDDSAELAAGQTRKKKLKKIRASQDNRGEYVTVKDGSLSSSCSSTPTTDGPKHLDALQLSDGSDVALSPGLESLGLSQIDVGNGGEGSPTDVASLKIGLASQPIVIENCHGERGSSNTLIDLKQAIGENDCYVQVEDEKEVVDRETNV</sequence>
<feature type="region of interest" description="Disordered" evidence="2">
    <location>
        <begin position="1351"/>
        <end position="1429"/>
    </location>
</feature>
<accession>A0A1S3J711</accession>
<dbReference type="InterPro" id="IPR057092">
    <property type="entry name" value="SAM_KIDINS220"/>
</dbReference>
<dbReference type="InterPro" id="IPR011646">
    <property type="entry name" value="KAP_P-loop"/>
</dbReference>
<keyword evidence="3" id="KW-1133">Transmembrane helix</keyword>
<feature type="repeat" description="ANK" evidence="1">
    <location>
        <begin position="341"/>
        <end position="373"/>
    </location>
</feature>
<feature type="repeat" description="ANK" evidence="1">
    <location>
        <begin position="108"/>
        <end position="140"/>
    </location>
</feature>
<dbReference type="InterPro" id="IPR052771">
    <property type="entry name" value="Neurotrophin_sig_adaptor"/>
</dbReference>
<dbReference type="Pfam" id="PF12796">
    <property type="entry name" value="Ank_2"/>
    <property type="match status" value="3"/>
</dbReference>
<feature type="region of interest" description="Disordered" evidence="2">
    <location>
        <begin position="1532"/>
        <end position="1554"/>
    </location>
</feature>
<dbReference type="GO" id="GO:0030165">
    <property type="term" value="F:PDZ domain binding"/>
    <property type="evidence" value="ECO:0007669"/>
    <property type="project" value="TreeGrafter"/>
</dbReference>
<feature type="transmembrane region" description="Helical" evidence="3">
    <location>
        <begin position="661"/>
        <end position="683"/>
    </location>
</feature>
<feature type="repeat" description="ANK" evidence="1">
    <location>
        <begin position="42"/>
        <end position="74"/>
    </location>
</feature>
<keyword evidence="3" id="KW-0472">Membrane</keyword>
<dbReference type="SMART" id="SM00248">
    <property type="entry name" value="ANK"/>
    <property type="match status" value="11"/>
</dbReference>
<feature type="repeat" description="ANK" evidence="1">
    <location>
        <begin position="308"/>
        <end position="340"/>
    </location>
</feature>
<dbReference type="InterPro" id="IPR036770">
    <property type="entry name" value="Ankyrin_rpt-contain_sf"/>
</dbReference>
<evidence type="ECO:0000256" key="3">
    <source>
        <dbReference type="SAM" id="Phobius"/>
    </source>
</evidence>
<protein>
    <submittedName>
        <fullName evidence="7 8">Kinase D-interacting substrate of 220 kDa B isoform X1</fullName>
    </submittedName>
</protein>
<dbReference type="PROSITE" id="PS50088">
    <property type="entry name" value="ANK_REPEAT"/>
    <property type="match status" value="9"/>
</dbReference>
<evidence type="ECO:0000313" key="7">
    <source>
        <dbReference type="RefSeq" id="XP_013405623.1"/>
    </source>
</evidence>
<keyword evidence="7 8" id="KW-0418">Kinase</keyword>
<feature type="compositionally biased region" description="Basic residues" evidence="2">
    <location>
        <begin position="1681"/>
        <end position="1690"/>
    </location>
</feature>
<feature type="transmembrane region" description="Helical" evidence="3">
    <location>
        <begin position="529"/>
        <end position="551"/>
    </location>
</feature>
<keyword evidence="7 8" id="KW-0808">Transferase</keyword>